<dbReference type="Gene3D" id="3.40.710.10">
    <property type="entry name" value="DD-peptidase/beta-lactamase superfamily"/>
    <property type="match status" value="1"/>
</dbReference>
<protein>
    <recommendedName>
        <fullName evidence="6">Beta-lactamase/transpeptidase-like protein</fullName>
    </recommendedName>
</protein>
<evidence type="ECO:0000313" key="5">
    <source>
        <dbReference type="Proteomes" id="UP000593566"/>
    </source>
</evidence>
<dbReference type="InterPro" id="IPR001466">
    <property type="entry name" value="Beta-lactam-related"/>
</dbReference>
<name>A0A8H6FK32_9LECA</name>
<gene>
    <name evidence="4" type="ORF">HO133_004284</name>
</gene>
<evidence type="ECO:0008006" key="6">
    <source>
        <dbReference type="Google" id="ProtNLM"/>
    </source>
</evidence>
<dbReference type="InterPro" id="IPR012338">
    <property type="entry name" value="Beta-lactam/transpept-like"/>
</dbReference>
<dbReference type="PANTHER" id="PTHR46825">
    <property type="entry name" value="D-ALANYL-D-ALANINE-CARBOXYPEPTIDASE/ENDOPEPTIDASE AMPH"/>
    <property type="match status" value="1"/>
</dbReference>
<dbReference type="Proteomes" id="UP000593566">
    <property type="component" value="Unassembled WGS sequence"/>
</dbReference>
<dbReference type="GeneID" id="59332693"/>
<dbReference type="InterPro" id="IPR050491">
    <property type="entry name" value="AmpC-like"/>
</dbReference>
<dbReference type="RefSeq" id="XP_037157204.1">
    <property type="nucleotide sequence ID" value="XM_037295203.1"/>
</dbReference>
<keyword evidence="5" id="KW-1185">Reference proteome</keyword>
<dbReference type="Pfam" id="PF00144">
    <property type="entry name" value="Beta-lactamase"/>
    <property type="match status" value="1"/>
</dbReference>
<feature type="domain" description="Peptidase S12 Pab87-related C-terminal" evidence="3">
    <location>
        <begin position="421"/>
        <end position="516"/>
    </location>
</feature>
<evidence type="ECO:0000259" key="2">
    <source>
        <dbReference type="Pfam" id="PF00144"/>
    </source>
</evidence>
<organism evidence="4 5">
    <name type="scientific">Letharia lupina</name>
    <dbReference type="NCBI Taxonomy" id="560253"/>
    <lineage>
        <taxon>Eukaryota</taxon>
        <taxon>Fungi</taxon>
        <taxon>Dikarya</taxon>
        <taxon>Ascomycota</taxon>
        <taxon>Pezizomycotina</taxon>
        <taxon>Lecanoromycetes</taxon>
        <taxon>OSLEUM clade</taxon>
        <taxon>Lecanoromycetidae</taxon>
        <taxon>Lecanorales</taxon>
        <taxon>Lecanorineae</taxon>
        <taxon>Parmeliaceae</taxon>
        <taxon>Letharia</taxon>
    </lineage>
</organism>
<dbReference type="Pfam" id="PF11954">
    <property type="entry name" value="DUF3471"/>
    <property type="match status" value="1"/>
</dbReference>
<feature type="domain" description="Beta-lactamase-related" evidence="2">
    <location>
        <begin position="22"/>
        <end position="371"/>
    </location>
</feature>
<dbReference type="EMBL" id="JACCJB010000002">
    <property type="protein sequence ID" value="KAF6229947.1"/>
    <property type="molecule type" value="Genomic_DNA"/>
</dbReference>
<reference evidence="4 5" key="1">
    <citation type="journal article" date="2020" name="Genomics">
        <title>Complete, high-quality genomes from long-read metagenomic sequencing of two wolf lichen thalli reveals enigmatic genome architecture.</title>
        <authorList>
            <person name="McKenzie S.K."/>
            <person name="Walston R.F."/>
            <person name="Allen J.L."/>
        </authorList>
    </citation>
    <scope>NUCLEOTIDE SEQUENCE [LARGE SCALE GENOMIC DNA]</scope>
    <source>
        <strain evidence="4">WasteWater1</strain>
    </source>
</reference>
<accession>A0A8H6FK32</accession>
<evidence type="ECO:0000256" key="1">
    <source>
        <dbReference type="ARBA" id="ARBA00038215"/>
    </source>
</evidence>
<evidence type="ECO:0000313" key="4">
    <source>
        <dbReference type="EMBL" id="KAF6229947.1"/>
    </source>
</evidence>
<comment type="caution">
    <text evidence="4">The sequence shown here is derived from an EMBL/GenBank/DDBJ whole genome shotgun (WGS) entry which is preliminary data.</text>
</comment>
<comment type="similarity">
    <text evidence="1">Belongs to the peptidase S12 family.</text>
</comment>
<dbReference type="PANTHER" id="PTHR46825:SF14">
    <property type="entry name" value="BETA-LACTAMASE-RELATED DOMAIN-CONTAINING PROTEIN"/>
    <property type="match status" value="1"/>
</dbReference>
<dbReference type="SUPFAM" id="SSF56601">
    <property type="entry name" value="beta-lactamase/transpeptidase-like"/>
    <property type="match status" value="1"/>
</dbReference>
<sequence length="538" mass="59836">MREVAQGLRALSSAITRISNISGTPGVSVGVLHHGEVVHTANFGYRDVEAKLAPDEDTIYHIASLSKLITAAGIGILVDDQNLSWKSPISSILPGFNHKDPVITKEANSIDLLAHMAGVASQNQFIMQEYGRLSLSQQETLPIFSSLPQIAEFRSTWNYCNWHYGVAAMVVERISGISWGDFLKTRIFDPLGLKRTITIRNPMTPNSQFDNVARGYIALEDGSPLLTERPYVSSGTLFSGAAGVQSSVNDLLRLYQTLLASNSDQSIKNSPFRQLSTLFSAHIPIPGYSVNKKAYSLGLVRTELPGSLGVTGLNSMSVSEMPVVGRGGGPKIVYHHNGSLAAFLACVILIPESQSVIVVLTNSIAKNDCADWIAQMLLEELIDCPEKNDYEHIAQTSADDMISKWNSMPVQLEEQRIPNTLHRSIEQYAGGYFNSIGDYYLDIFVEDGELFMCMQGDRTQTYKLNHYHNDTFSWLLTWDENAHRGRFRVPSPEYYLLRFQAQDESIYAIKWSIDPDIPNGQLFSKQDDAGLEQIRFKI</sequence>
<dbReference type="AlphaFoldDB" id="A0A8H6FK32"/>
<proteinExistence type="inferred from homology"/>
<dbReference type="InterPro" id="IPR021860">
    <property type="entry name" value="Peptidase_S12_Pab87-rel_C"/>
</dbReference>
<evidence type="ECO:0000259" key="3">
    <source>
        <dbReference type="Pfam" id="PF11954"/>
    </source>
</evidence>
<dbReference type="Gene3D" id="2.40.128.600">
    <property type="match status" value="1"/>
</dbReference>